<dbReference type="OrthoDB" id="2284405at2759"/>
<evidence type="ECO:0000256" key="2">
    <source>
        <dbReference type="ARBA" id="ARBA00023015"/>
    </source>
</evidence>
<dbReference type="FunFam" id="3.40.1810.10:FF:000002">
    <property type="entry name" value="Serum response factor b"/>
    <property type="match status" value="1"/>
</dbReference>
<comment type="subcellular location">
    <subcellularLocation>
        <location evidence="1">Nucleus</location>
    </subcellularLocation>
</comment>
<dbReference type="PANTHER" id="PTHR48019">
    <property type="entry name" value="SERUM RESPONSE FACTOR HOMOLOG"/>
    <property type="match status" value="1"/>
</dbReference>
<keyword evidence="5" id="KW-0539">Nucleus</keyword>
<dbReference type="CDD" id="cd00266">
    <property type="entry name" value="MADS_SRF_like"/>
    <property type="match status" value="1"/>
</dbReference>
<organism evidence="8 9">
    <name type="scientific">Brachionus plicatilis</name>
    <name type="common">Marine rotifer</name>
    <name type="synonym">Brachionus muelleri</name>
    <dbReference type="NCBI Taxonomy" id="10195"/>
    <lineage>
        <taxon>Eukaryota</taxon>
        <taxon>Metazoa</taxon>
        <taxon>Spiralia</taxon>
        <taxon>Gnathifera</taxon>
        <taxon>Rotifera</taxon>
        <taxon>Eurotatoria</taxon>
        <taxon>Monogononta</taxon>
        <taxon>Pseudotrocha</taxon>
        <taxon>Ploima</taxon>
        <taxon>Brachionidae</taxon>
        <taxon>Brachionus</taxon>
    </lineage>
</organism>
<dbReference type="InterPro" id="IPR033897">
    <property type="entry name" value="SRF-like_MADS-box"/>
</dbReference>
<keyword evidence="4" id="KW-0804">Transcription</keyword>
<accession>A0A3M7PKC2</accession>
<dbReference type="AlphaFoldDB" id="A0A3M7PKC2"/>
<feature type="compositionally biased region" description="Basic and acidic residues" evidence="6">
    <location>
        <begin position="201"/>
        <end position="210"/>
    </location>
</feature>
<dbReference type="InterPro" id="IPR002100">
    <property type="entry name" value="TF_MADSbox"/>
</dbReference>
<evidence type="ECO:0000256" key="1">
    <source>
        <dbReference type="ARBA" id="ARBA00004123"/>
    </source>
</evidence>
<dbReference type="PROSITE" id="PS50066">
    <property type="entry name" value="MADS_BOX_2"/>
    <property type="match status" value="1"/>
</dbReference>
<feature type="compositionally biased region" description="Polar residues" evidence="6">
    <location>
        <begin position="1"/>
        <end position="10"/>
    </location>
</feature>
<dbReference type="PRINTS" id="PR00404">
    <property type="entry name" value="MADSDOMAIN"/>
</dbReference>
<feature type="compositionally biased region" description="Polar residues" evidence="6">
    <location>
        <begin position="18"/>
        <end position="37"/>
    </location>
</feature>
<comment type="caution">
    <text evidence="8">The sequence shown here is derived from an EMBL/GenBank/DDBJ whole genome shotgun (WGS) entry which is preliminary data.</text>
</comment>
<dbReference type="GO" id="GO:0000987">
    <property type="term" value="F:cis-regulatory region sequence-specific DNA binding"/>
    <property type="evidence" value="ECO:0007669"/>
    <property type="project" value="InterPro"/>
</dbReference>
<dbReference type="InterPro" id="IPR036879">
    <property type="entry name" value="TF_MADSbox_sf"/>
</dbReference>
<evidence type="ECO:0000313" key="9">
    <source>
        <dbReference type="Proteomes" id="UP000276133"/>
    </source>
</evidence>
<dbReference type="Pfam" id="PF00319">
    <property type="entry name" value="SRF-TF"/>
    <property type="match status" value="1"/>
</dbReference>
<feature type="domain" description="MADS-box" evidence="7">
    <location>
        <begin position="44"/>
        <end position="104"/>
    </location>
</feature>
<dbReference type="EMBL" id="REGN01010399">
    <property type="protein sequence ID" value="RMZ99127.1"/>
    <property type="molecule type" value="Genomic_DNA"/>
</dbReference>
<reference evidence="8 9" key="1">
    <citation type="journal article" date="2018" name="Sci. Rep.">
        <title>Genomic signatures of local adaptation to the degree of environmental predictability in rotifers.</title>
        <authorList>
            <person name="Franch-Gras L."/>
            <person name="Hahn C."/>
            <person name="Garcia-Roger E.M."/>
            <person name="Carmona M.J."/>
            <person name="Serra M."/>
            <person name="Gomez A."/>
        </authorList>
    </citation>
    <scope>NUCLEOTIDE SEQUENCE [LARGE SCALE GENOMIC DNA]</scope>
    <source>
        <strain evidence="8">HYR1</strain>
    </source>
</reference>
<sequence>MESTEQVTGSNDKRTQPDDSSLNGPQTFKPPNSYTKSNRSKKTKGRVKIKMEFIENKIRRYTTFSKRKTGIMKKAYELSTLTGTQVMLLVASETGHVYTFATEKLQPMITSETGKSLIQSCLTPCNDDENSASLSDNKICIENFTNEADFGDDDDEDDEYFENEIDEANDSLEEQAKAQQSPFIDVNDFRGKEKNKRKLNKNSEKSDTNKSNKKQKINTIFNETTKFSIPPSINQIISTHQQLQQMQHQPLATSPVHLIDNGSLSRGIHFSSSTIK</sequence>
<proteinExistence type="predicted"/>
<dbReference type="GO" id="GO:0045944">
    <property type="term" value="P:positive regulation of transcription by RNA polymerase II"/>
    <property type="evidence" value="ECO:0007669"/>
    <property type="project" value="InterPro"/>
</dbReference>
<dbReference type="STRING" id="10195.A0A3M7PKC2"/>
<dbReference type="InterPro" id="IPR050142">
    <property type="entry name" value="MADS-box/MEF2_TF"/>
</dbReference>
<dbReference type="SUPFAM" id="SSF55455">
    <property type="entry name" value="SRF-like"/>
    <property type="match status" value="1"/>
</dbReference>
<name>A0A3M7PKC2_BRAPC</name>
<keyword evidence="2" id="KW-0805">Transcription regulation</keyword>
<evidence type="ECO:0000256" key="6">
    <source>
        <dbReference type="SAM" id="MobiDB-lite"/>
    </source>
</evidence>
<feature type="region of interest" description="Disordered" evidence="6">
    <location>
        <begin position="173"/>
        <end position="216"/>
    </location>
</feature>
<gene>
    <name evidence="8" type="ORF">BpHYR1_000532</name>
</gene>
<dbReference type="Gene3D" id="3.40.1810.10">
    <property type="entry name" value="Transcription factor, MADS-box"/>
    <property type="match status" value="1"/>
</dbReference>
<dbReference type="Proteomes" id="UP000276133">
    <property type="component" value="Unassembled WGS sequence"/>
</dbReference>
<keyword evidence="9" id="KW-1185">Reference proteome</keyword>
<dbReference type="SMART" id="SM00432">
    <property type="entry name" value="MADS"/>
    <property type="match status" value="1"/>
</dbReference>
<keyword evidence="3" id="KW-0238">DNA-binding</keyword>
<evidence type="ECO:0000313" key="8">
    <source>
        <dbReference type="EMBL" id="RMZ99127.1"/>
    </source>
</evidence>
<evidence type="ECO:0000256" key="3">
    <source>
        <dbReference type="ARBA" id="ARBA00023125"/>
    </source>
</evidence>
<feature type="region of interest" description="Disordered" evidence="6">
    <location>
        <begin position="1"/>
        <end position="46"/>
    </location>
</feature>
<protein>
    <submittedName>
        <fullName evidence="8">Serum response factor-like protein</fullName>
    </submittedName>
</protein>
<evidence type="ECO:0000256" key="5">
    <source>
        <dbReference type="ARBA" id="ARBA00023242"/>
    </source>
</evidence>
<dbReference type="GO" id="GO:0005634">
    <property type="term" value="C:nucleus"/>
    <property type="evidence" value="ECO:0007669"/>
    <property type="project" value="UniProtKB-SubCell"/>
</dbReference>
<dbReference type="GO" id="GO:0000981">
    <property type="term" value="F:DNA-binding transcription factor activity, RNA polymerase II-specific"/>
    <property type="evidence" value="ECO:0007669"/>
    <property type="project" value="InterPro"/>
</dbReference>
<evidence type="ECO:0000259" key="7">
    <source>
        <dbReference type="PROSITE" id="PS50066"/>
    </source>
</evidence>
<dbReference type="GO" id="GO:0046983">
    <property type="term" value="F:protein dimerization activity"/>
    <property type="evidence" value="ECO:0007669"/>
    <property type="project" value="InterPro"/>
</dbReference>
<evidence type="ECO:0000256" key="4">
    <source>
        <dbReference type="ARBA" id="ARBA00023163"/>
    </source>
</evidence>
<dbReference type="PROSITE" id="PS00350">
    <property type="entry name" value="MADS_BOX_1"/>
    <property type="match status" value="1"/>
</dbReference>